<dbReference type="PROSITE" id="PS51375">
    <property type="entry name" value="PPR"/>
    <property type="match status" value="5"/>
</dbReference>
<dbReference type="SUPFAM" id="SSF48452">
    <property type="entry name" value="TPR-like"/>
    <property type="match status" value="2"/>
</dbReference>
<gene>
    <name evidence="3" type="ORF">DCAF_LOCUS7280</name>
</gene>
<keyword evidence="1" id="KW-0677">Repeat</keyword>
<dbReference type="GO" id="GO:0003723">
    <property type="term" value="F:RNA binding"/>
    <property type="evidence" value="ECO:0007669"/>
    <property type="project" value="InterPro"/>
</dbReference>
<organism evidence="3 4">
    <name type="scientific">Dovyalis caffra</name>
    <dbReference type="NCBI Taxonomy" id="77055"/>
    <lineage>
        <taxon>Eukaryota</taxon>
        <taxon>Viridiplantae</taxon>
        <taxon>Streptophyta</taxon>
        <taxon>Embryophyta</taxon>
        <taxon>Tracheophyta</taxon>
        <taxon>Spermatophyta</taxon>
        <taxon>Magnoliopsida</taxon>
        <taxon>eudicotyledons</taxon>
        <taxon>Gunneridae</taxon>
        <taxon>Pentapetalae</taxon>
        <taxon>rosids</taxon>
        <taxon>fabids</taxon>
        <taxon>Malpighiales</taxon>
        <taxon>Salicaceae</taxon>
        <taxon>Flacourtieae</taxon>
        <taxon>Dovyalis</taxon>
    </lineage>
</organism>
<dbReference type="InterPro" id="IPR011990">
    <property type="entry name" value="TPR-like_helical_dom_sf"/>
</dbReference>
<accession>A0AAV1R984</accession>
<dbReference type="Pfam" id="PF20431">
    <property type="entry name" value="E_motif"/>
    <property type="match status" value="1"/>
</dbReference>
<dbReference type="FunFam" id="1.25.40.10:FF:000442">
    <property type="entry name" value="Pentatricopeptide repeat-containing protein At3g49710"/>
    <property type="match status" value="2"/>
</dbReference>
<feature type="repeat" description="PPR" evidence="2">
    <location>
        <begin position="293"/>
        <end position="327"/>
    </location>
</feature>
<name>A0AAV1R984_9ROSI</name>
<dbReference type="FunFam" id="1.25.40.10:FF:000366">
    <property type="entry name" value="Pentatricopeptide (PPR) repeat-containing protein"/>
    <property type="match status" value="1"/>
</dbReference>
<dbReference type="AlphaFoldDB" id="A0AAV1R984"/>
<dbReference type="InterPro" id="IPR046848">
    <property type="entry name" value="E_motif"/>
</dbReference>
<protein>
    <submittedName>
        <fullName evidence="3">Uncharacterized protein</fullName>
    </submittedName>
</protein>
<dbReference type="Proteomes" id="UP001314170">
    <property type="component" value="Unassembled WGS sequence"/>
</dbReference>
<dbReference type="NCBIfam" id="TIGR00756">
    <property type="entry name" value="PPR"/>
    <property type="match status" value="7"/>
</dbReference>
<keyword evidence="4" id="KW-1185">Reference proteome</keyword>
<feature type="repeat" description="PPR" evidence="2">
    <location>
        <begin position="231"/>
        <end position="261"/>
    </location>
</feature>
<evidence type="ECO:0000256" key="2">
    <source>
        <dbReference type="PROSITE-ProRule" id="PRU00708"/>
    </source>
</evidence>
<feature type="repeat" description="PPR" evidence="2">
    <location>
        <begin position="130"/>
        <end position="164"/>
    </location>
</feature>
<feature type="repeat" description="PPR" evidence="2">
    <location>
        <begin position="395"/>
        <end position="429"/>
    </location>
</feature>
<feature type="repeat" description="PPR" evidence="2">
    <location>
        <begin position="262"/>
        <end position="292"/>
    </location>
</feature>
<dbReference type="Pfam" id="PF13041">
    <property type="entry name" value="PPR_2"/>
    <property type="match status" value="2"/>
</dbReference>
<dbReference type="GO" id="GO:0009451">
    <property type="term" value="P:RNA modification"/>
    <property type="evidence" value="ECO:0007669"/>
    <property type="project" value="InterPro"/>
</dbReference>
<evidence type="ECO:0000256" key="1">
    <source>
        <dbReference type="ARBA" id="ARBA00022737"/>
    </source>
</evidence>
<dbReference type="InterPro" id="IPR002885">
    <property type="entry name" value="PPR_rpt"/>
</dbReference>
<evidence type="ECO:0000313" key="3">
    <source>
        <dbReference type="EMBL" id="CAK7329525.1"/>
    </source>
</evidence>
<evidence type="ECO:0000313" key="4">
    <source>
        <dbReference type="Proteomes" id="UP001314170"/>
    </source>
</evidence>
<dbReference type="PANTHER" id="PTHR47926">
    <property type="entry name" value="PENTATRICOPEPTIDE REPEAT-CONTAINING PROTEIN"/>
    <property type="match status" value="1"/>
</dbReference>
<dbReference type="Gene3D" id="1.25.40.10">
    <property type="entry name" value="Tetratricopeptide repeat domain"/>
    <property type="match status" value="4"/>
</dbReference>
<reference evidence="3 4" key="1">
    <citation type="submission" date="2024-01" db="EMBL/GenBank/DDBJ databases">
        <authorList>
            <person name="Waweru B."/>
        </authorList>
    </citation>
    <scope>NUCLEOTIDE SEQUENCE [LARGE SCALE GENOMIC DNA]</scope>
</reference>
<sequence length="617" mass="69244">MPSLPPPPKLSSLSKLHSNPTKRHIAKNLPCIIQPFINISNQSQLTQAVSSLQVLSSKGIRLPCQTLAYLIQRCANFKSLKLGKWVHIHSKVTGLKRPGTFLSNNLIRMYVQCGDHVSAYKVFDKMSDRNLYSWNNMLSGYAKLGMIKPARKLFDKMPERDTVSWNTMVIGYAQNGFFSEGLRFYKEFRRLGVGYNEYSFAGLMTVCVKSKELGLVKQGHGQVLVAGLLCNVVILSSVVDGYAKCGDMSDAKRLFDGMNVKDVLAWTTMVSGYAQCGDMEAARELFDLMPNKNSVSWTALISGYVRHGLVYKALELFTKMMMSGIRPDQFTFSSCLCACASIASIKLGKQIHGYLIRTNFRPNTIVVSSLIDMYSKCGSLEVGRLAFDLMGNKQDVVLWNTMIYALAQHGHGEEAIQMFDCMVRNGLTRDRITLAVVLNACSHAGLVEEGLRLFESMTWGHGVVPDQEHYACLIDLLGQAGNFDKLMGQLEKMHCKPNSQIWNAVIGVCRIHGNIELARKVAEQLIELEPLSPAAYMLLSSVYAELGRLDLVEKVRQRMKERRVRKEPFISWIEIESKVHVFSFSDRSHPLKEVIYSVLEQLAGQMEEEVSSTIAER</sequence>
<proteinExistence type="predicted"/>
<dbReference type="EMBL" id="CAWUPB010000913">
    <property type="protein sequence ID" value="CAK7329525.1"/>
    <property type="molecule type" value="Genomic_DNA"/>
</dbReference>
<dbReference type="PANTHER" id="PTHR47926:SF465">
    <property type="entry name" value="PENTATRICOPEPTIDE REPEAT (PPR-LIKE) SUPERFAMILY PROTEIN"/>
    <property type="match status" value="1"/>
</dbReference>
<dbReference type="Pfam" id="PF01535">
    <property type="entry name" value="PPR"/>
    <property type="match status" value="4"/>
</dbReference>
<dbReference type="InterPro" id="IPR046960">
    <property type="entry name" value="PPR_At4g14850-like_plant"/>
</dbReference>
<dbReference type="FunFam" id="1.25.40.10:FF:000144">
    <property type="entry name" value="Pentatricopeptide repeat-containing protein, mitochondrial"/>
    <property type="match status" value="1"/>
</dbReference>
<comment type="caution">
    <text evidence="3">The sequence shown here is derived from an EMBL/GenBank/DDBJ whole genome shotgun (WGS) entry which is preliminary data.</text>
</comment>